<comment type="cofactor">
    <cofactor evidence="2">
        <name>Mn(2+)</name>
        <dbReference type="ChEBI" id="CHEBI:29035"/>
    </cofactor>
    <text evidence="2">The Mn(2+) ion enhances activity.</text>
</comment>
<dbReference type="NCBIfam" id="TIGR01891">
    <property type="entry name" value="amidohydrolases"/>
    <property type="match status" value="1"/>
</dbReference>
<comment type="caution">
    <text evidence="4">The sequence shown here is derived from an EMBL/GenBank/DDBJ whole genome shotgun (WGS) entry which is preliminary data.</text>
</comment>
<dbReference type="Gene3D" id="3.40.630.10">
    <property type="entry name" value="Zn peptidases"/>
    <property type="match status" value="1"/>
</dbReference>
<dbReference type="Pfam" id="PF07687">
    <property type="entry name" value="M20_dimer"/>
    <property type="match status" value="1"/>
</dbReference>
<keyword evidence="5" id="KW-1185">Reference proteome</keyword>
<dbReference type="AlphaFoldDB" id="A0A6M1T5Y0"/>
<evidence type="ECO:0000313" key="5">
    <source>
        <dbReference type="Proteomes" id="UP000479132"/>
    </source>
</evidence>
<keyword evidence="2" id="KW-0479">Metal-binding</keyword>
<dbReference type="SUPFAM" id="SSF53187">
    <property type="entry name" value="Zn-dependent exopeptidases"/>
    <property type="match status" value="1"/>
</dbReference>
<organism evidence="4 5">
    <name type="scientific">Fodinibius halophilus</name>
    <dbReference type="NCBI Taxonomy" id="1736908"/>
    <lineage>
        <taxon>Bacteria</taxon>
        <taxon>Pseudomonadati</taxon>
        <taxon>Balneolota</taxon>
        <taxon>Balneolia</taxon>
        <taxon>Balneolales</taxon>
        <taxon>Balneolaceae</taxon>
        <taxon>Fodinibius</taxon>
    </lineage>
</organism>
<reference evidence="4 5" key="1">
    <citation type="submission" date="2020-02" db="EMBL/GenBank/DDBJ databases">
        <title>Aliifodinibius halophilus 2W32, complete genome.</title>
        <authorList>
            <person name="Li Y."/>
            <person name="Wu S."/>
        </authorList>
    </citation>
    <scope>NUCLEOTIDE SEQUENCE [LARGE SCALE GENOMIC DNA]</scope>
    <source>
        <strain evidence="4 5">2W32</strain>
    </source>
</reference>
<gene>
    <name evidence="4" type="ORF">G3569_14305</name>
</gene>
<feature type="domain" description="Peptidase M20 dimerisation" evidence="3">
    <location>
        <begin position="193"/>
        <end position="284"/>
    </location>
</feature>
<dbReference type="PANTHER" id="PTHR11014:SF63">
    <property type="entry name" value="METALLOPEPTIDASE, PUTATIVE (AFU_ORTHOLOGUE AFUA_6G09600)-RELATED"/>
    <property type="match status" value="1"/>
</dbReference>
<name>A0A6M1T5Y0_9BACT</name>
<dbReference type="PANTHER" id="PTHR11014">
    <property type="entry name" value="PEPTIDASE M20 FAMILY MEMBER"/>
    <property type="match status" value="1"/>
</dbReference>
<keyword evidence="1 4" id="KW-0378">Hydrolase</keyword>
<protein>
    <submittedName>
        <fullName evidence="4">Amidohydrolase</fullName>
    </submittedName>
</protein>
<dbReference type="InterPro" id="IPR011650">
    <property type="entry name" value="Peptidase_M20_dimer"/>
</dbReference>
<feature type="binding site" evidence="2">
    <location>
        <position position="169"/>
    </location>
    <ligand>
        <name>Mn(2+)</name>
        <dbReference type="ChEBI" id="CHEBI:29035"/>
        <label>2</label>
    </ligand>
</feature>
<feature type="binding site" evidence="2">
    <location>
        <position position="369"/>
    </location>
    <ligand>
        <name>Mn(2+)</name>
        <dbReference type="ChEBI" id="CHEBI:29035"/>
        <label>2</label>
    </ligand>
</feature>
<keyword evidence="2" id="KW-0464">Manganese</keyword>
<dbReference type="GO" id="GO:0050118">
    <property type="term" value="F:N-acetyldiaminopimelate deacetylase activity"/>
    <property type="evidence" value="ECO:0007669"/>
    <property type="project" value="UniProtKB-ARBA"/>
</dbReference>
<dbReference type="Pfam" id="PF01546">
    <property type="entry name" value="Peptidase_M20"/>
    <property type="match status" value="1"/>
</dbReference>
<evidence type="ECO:0000256" key="1">
    <source>
        <dbReference type="ARBA" id="ARBA00022801"/>
    </source>
</evidence>
<accession>A0A6M1T5Y0</accession>
<dbReference type="GO" id="GO:0046872">
    <property type="term" value="F:metal ion binding"/>
    <property type="evidence" value="ECO:0007669"/>
    <property type="project" value="UniProtKB-KW"/>
</dbReference>
<evidence type="ECO:0000256" key="2">
    <source>
        <dbReference type="PIRSR" id="PIRSR005962-1"/>
    </source>
</evidence>
<dbReference type="RefSeq" id="WP_165270371.1">
    <property type="nucleotide sequence ID" value="NZ_JAALLS010000021.1"/>
</dbReference>
<evidence type="ECO:0000259" key="3">
    <source>
        <dbReference type="Pfam" id="PF07687"/>
    </source>
</evidence>
<dbReference type="Proteomes" id="UP000479132">
    <property type="component" value="Unassembled WGS sequence"/>
</dbReference>
<feature type="binding site" evidence="2">
    <location>
        <position position="106"/>
    </location>
    <ligand>
        <name>Mn(2+)</name>
        <dbReference type="ChEBI" id="CHEBI:29035"/>
        <label>2</label>
    </ligand>
</feature>
<dbReference type="EMBL" id="JAALLS010000021">
    <property type="protein sequence ID" value="NGP89527.1"/>
    <property type="molecule type" value="Genomic_DNA"/>
</dbReference>
<sequence length="397" mass="43329">MEFSKFKKQAEAHQGEMVDIRRHLHRNPELSYQEHETTSFIVEKLKELDITVDQPLSTGCVGVLEGGKDSDKVIALRADIDALPITEEGKHKEEFLSDNPGIAHCCGHDAHTANMLGAVRLLSEVRDQIEGIVLFIFQPGEEKLPGGGRLLCETGYLQEKGVDVIYGLHSYPGLEPGQIAIRKGALMARPDEFAIELIGKGGHAASPHEAVDPIVMASQVISQIQTIVSRSVNPTEPAVVTVGKINGGSAHNVIPAKVEMLGTVRTFAKETADMIRDRIEAITKGVAEASGGAYTFDFDYGYPAVINTEWAAENVMDTADELLGKQNVKLLDEPIMAGEDFAFYQQEFPGAFFFLGSGREETGSTYSWHHPQYNIDEDCFATGAALMASLVFQPIPE</sequence>
<dbReference type="GO" id="GO:0019877">
    <property type="term" value="P:diaminopimelate biosynthetic process"/>
    <property type="evidence" value="ECO:0007669"/>
    <property type="project" value="UniProtKB-ARBA"/>
</dbReference>
<dbReference type="FunFam" id="3.30.70.360:FF:000001">
    <property type="entry name" value="N-acetyldiaminopimelate deacetylase"/>
    <property type="match status" value="1"/>
</dbReference>
<dbReference type="InterPro" id="IPR002933">
    <property type="entry name" value="Peptidase_M20"/>
</dbReference>
<dbReference type="Gene3D" id="3.30.70.360">
    <property type="match status" value="1"/>
</dbReference>
<dbReference type="SUPFAM" id="SSF55031">
    <property type="entry name" value="Bacterial exopeptidase dimerisation domain"/>
    <property type="match status" value="1"/>
</dbReference>
<dbReference type="InterPro" id="IPR036264">
    <property type="entry name" value="Bact_exopeptidase_dim_dom"/>
</dbReference>
<evidence type="ECO:0000313" key="4">
    <source>
        <dbReference type="EMBL" id="NGP89527.1"/>
    </source>
</evidence>
<proteinExistence type="predicted"/>
<dbReference type="InterPro" id="IPR017439">
    <property type="entry name" value="Amidohydrolase"/>
</dbReference>
<feature type="binding site" evidence="2">
    <location>
        <position position="142"/>
    </location>
    <ligand>
        <name>Mn(2+)</name>
        <dbReference type="ChEBI" id="CHEBI:29035"/>
        <label>2</label>
    </ligand>
</feature>
<dbReference type="PIRSF" id="PIRSF005962">
    <property type="entry name" value="Pept_M20D_amidohydro"/>
    <property type="match status" value="1"/>
</dbReference>
<feature type="binding site" evidence="2">
    <location>
        <position position="108"/>
    </location>
    <ligand>
        <name>Mn(2+)</name>
        <dbReference type="ChEBI" id="CHEBI:29035"/>
        <label>2</label>
    </ligand>
</feature>